<sequence length="59" mass="7153">MNLEEQLLIIRKLRESGCYDSKAYFYLTPLLNSKTRSREKERKCWTKSLEKIREAQQND</sequence>
<accession>E3SLL9</accession>
<dbReference type="RefSeq" id="YP_004324354.1">
    <property type="nucleotide sequence ID" value="NC_015287.1"/>
</dbReference>
<proteinExistence type="predicted"/>
<reference evidence="1 2" key="1">
    <citation type="journal article" date="2010" name="Environ. Microbiol.">
        <title>Genomic analysis of oceanic cyanobacterial myoviruses compared with T4-like myoviruses from diverse hosts and environments.</title>
        <authorList>
            <person name="Sullivan M.B."/>
            <person name="Huang K.H."/>
            <person name="Ignacio-Espinoza J.C."/>
            <person name="Berlin A.M."/>
            <person name="Kelly L."/>
            <person name="Weigele P.R."/>
            <person name="DeFrancesco A.S."/>
            <person name="Kern S.E."/>
            <person name="Thompson L.R."/>
            <person name="Young S."/>
            <person name="Yandava C."/>
            <person name="Fu R."/>
            <person name="Krastins B."/>
            <person name="Chase M."/>
            <person name="Sarracino D."/>
            <person name="Osburne M.S."/>
            <person name="Henn M.R."/>
            <person name="Chisholm S.W."/>
        </authorList>
    </citation>
    <scope>NUCLEOTIDE SEQUENCE [LARGE SCALE GENOMIC DNA]</scope>
    <source>
        <strain evidence="1">8109-3</strain>
    </source>
</reference>
<dbReference type="Proteomes" id="UP000006527">
    <property type="component" value="Segment"/>
</dbReference>
<evidence type="ECO:0000313" key="1">
    <source>
        <dbReference type="EMBL" id="ADO98367.1"/>
    </source>
</evidence>
<organism evidence="1 2">
    <name type="scientific">Synechococcus phage S-SSM7</name>
    <dbReference type="NCBI Taxonomy" id="445686"/>
    <lineage>
        <taxon>Viruses</taxon>
        <taxon>Duplodnaviria</taxon>
        <taxon>Heunggongvirae</taxon>
        <taxon>Uroviricota</taxon>
        <taxon>Caudoviricetes</taxon>
        <taxon>Pantevenvirales</taxon>
        <taxon>Kyanoviridae</taxon>
        <taxon>Lipsvirus</taxon>
        <taxon>Lipsvirus ssm7</taxon>
    </lineage>
</organism>
<dbReference type="GeneID" id="10328871"/>
<protein>
    <submittedName>
        <fullName evidence="1">Uncharacterized protein</fullName>
    </submittedName>
</protein>
<gene>
    <name evidence="1" type="ORF">SSSM7_306</name>
</gene>
<keyword evidence="2" id="KW-1185">Reference proteome</keyword>
<dbReference type="KEGG" id="vg:10328871"/>
<dbReference type="EMBL" id="GU071098">
    <property type="protein sequence ID" value="ADO98367.1"/>
    <property type="molecule type" value="Genomic_DNA"/>
</dbReference>
<name>E3SLL9_9CAUD</name>
<evidence type="ECO:0000313" key="2">
    <source>
        <dbReference type="Proteomes" id="UP000006527"/>
    </source>
</evidence>